<keyword evidence="2" id="KW-0472">Membrane</keyword>
<keyword evidence="2" id="KW-0812">Transmembrane</keyword>
<feature type="transmembrane region" description="Helical" evidence="2">
    <location>
        <begin position="124"/>
        <end position="147"/>
    </location>
</feature>
<keyword evidence="2" id="KW-1133">Transmembrane helix</keyword>
<evidence type="ECO:0008006" key="5">
    <source>
        <dbReference type="Google" id="ProtNLM"/>
    </source>
</evidence>
<dbReference type="Proteomes" id="UP000191342">
    <property type="component" value="Unassembled WGS sequence"/>
</dbReference>
<proteinExistence type="predicted"/>
<reference evidence="4" key="1">
    <citation type="journal article" date="2017" name="Nat. Microbiol.">
        <title>Global analysis of biosynthetic gene clusters reveals vast potential of secondary metabolite production in Penicillium species.</title>
        <authorList>
            <person name="Nielsen J.C."/>
            <person name="Grijseels S."/>
            <person name="Prigent S."/>
            <person name="Ji B."/>
            <person name="Dainat J."/>
            <person name="Nielsen K.F."/>
            <person name="Frisvad J.C."/>
            <person name="Workman M."/>
            <person name="Nielsen J."/>
        </authorList>
    </citation>
    <scope>NUCLEOTIDE SEQUENCE [LARGE SCALE GENOMIC DNA]</scope>
    <source>
        <strain evidence="4">IBT 14082</strain>
    </source>
</reference>
<dbReference type="EMBL" id="MLQL01000046">
    <property type="protein sequence ID" value="OQE13575.1"/>
    <property type="molecule type" value="Genomic_DNA"/>
</dbReference>
<comment type="caution">
    <text evidence="3">The sequence shown here is derived from an EMBL/GenBank/DDBJ whole genome shotgun (WGS) entry which is preliminary data.</text>
</comment>
<protein>
    <recommendedName>
        <fullName evidence="5">Mid2 domain-containing protein</fullName>
    </recommendedName>
</protein>
<dbReference type="STRING" id="254877.A0A1V6SHR5"/>
<evidence type="ECO:0000256" key="2">
    <source>
        <dbReference type="SAM" id="Phobius"/>
    </source>
</evidence>
<dbReference type="AlphaFoldDB" id="A0A1V6SHR5"/>
<sequence length="201" mass="21226">MKQPFTLSRGGCTDSTWRSSRFKAQGGAGSAVVWLDGSEKNATYCCNSVLVDPLSRDKICSDLDGANQTSFTIPDGFVIPGAAVLSEFEEVSNNTSSFVANDTDTAAATATASNKNSGNESREIAIGAGVGVPLAAIALLSIGWAFWERRKRKLAALPAAQPIPLFQPSHKVALGYESYHANELTGSPPKPAELYTASPRE</sequence>
<gene>
    <name evidence="3" type="ORF">PENFLA_c046G03949</name>
</gene>
<name>A0A1V6SHR5_9EURO</name>
<feature type="region of interest" description="Disordered" evidence="1">
    <location>
        <begin position="181"/>
        <end position="201"/>
    </location>
</feature>
<accession>A0A1V6SHR5</accession>
<evidence type="ECO:0000313" key="3">
    <source>
        <dbReference type="EMBL" id="OQE13575.1"/>
    </source>
</evidence>
<evidence type="ECO:0000313" key="4">
    <source>
        <dbReference type="Proteomes" id="UP000191342"/>
    </source>
</evidence>
<organism evidence="3 4">
    <name type="scientific">Penicillium flavigenum</name>
    <dbReference type="NCBI Taxonomy" id="254877"/>
    <lineage>
        <taxon>Eukaryota</taxon>
        <taxon>Fungi</taxon>
        <taxon>Dikarya</taxon>
        <taxon>Ascomycota</taxon>
        <taxon>Pezizomycotina</taxon>
        <taxon>Eurotiomycetes</taxon>
        <taxon>Eurotiomycetidae</taxon>
        <taxon>Eurotiales</taxon>
        <taxon>Aspergillaceae</taxon>
        <taxon>Penicillium</taxon>
    </lineage>
</organism>
<keyword evidence="4" id="KW-1185">Reference proteome</keyword>
<dbReference type="OrthoDB" id="5215637at2759"/>
<evidence type="ECO:0000256" key="1">
    <source>
        <dbReference type="SAM" id="MobiDB-lite"/>
    </source>
</evidence>